<reference evidence="5" key="1">
    <citation type="submission" date="2024-07" db="EMBL/GenBank/DDBJ databases">
        <authorList>
            <person name="Kim Y.J."/>
            <person name="Jeong J.Y."/>
        </authorList>
    </citation>
    <scope>NUCLEOTIDE SEQUENCE</scope>
    <source>
        <strain evidence="5">GIHE-MW2</strain>
    </source>
</reference>
<dbReference type="AlphaFoldDB" id="A0AAU8JEU3"/>
<dbReference type="Gene3D" id="3.40.50.300">
    <property type="entry name" value="P-loop containing nucleotide triphosphate hydrolases"/>
    <property type="match status" value="1"/>
</dbReference>
<dbReference type="GO" id="GO:0016887">
    <property type="term" value="F:ATP hydrolysis activity"/>
    <property type="evidence" value="ECO:0007669"/>
    <property type="project" value="InterPro"/>
</dbReference>
<dbReference type="EMBL" id="CP159837">
    <property type="protein sequence ID" value="XCM37067.1"/>
    <property type="molecule type" value="Genomic_DNA"/>
</dbReference>
<evidence type="ECO:0000259" key="3">
    <source>
        <dbReference type="Pfam" id="PF00004"/>
    </source>
</evidence>
<protein>
    <submittedName>
        <fullName evidence="5">ATP-binding protein</fullName>
    </submittedName>
</protein>
<dbReference type="InterPro" id="IPR050221">
    <property type="entry name" value="26S_Proteasome_ATPase"/>
</dbReference>
<dbReference type="SUPFAM" id="SSF52540">
    <property type="entry name" value="P-loop containing nucleoside triphosphate hydrolases"/>
    <property type="match status" value="1"/>
</dbReference>
<organism evidence="5">
    <name type="scientific">Planktothricoides raciborskii GIHE-MW2</name>
    <dbReference type="NCBI Taxonomy" id="2792601"/>
    <lineage>
        <taxon>Bacteria</taxon>
        <taxon>Bacillati</taxon>
        <taxon>Cyanobacteriota</taxon>
        <taxon>Cyanophyceae</taxon>
        <taxon>Oscillatoriophycideae</taxon>
        <taxon>Oscillatoriales</taxon>
        <taxon>Oscillatoriaceae</taxon>
        <taxon>Planktothricoides</taxon>
    </lineage>
</organism>
<sequence length="535" mass="60209">MKENLAWYSSNIDYLLQSIACVQGLLNSHIAESRGEESLSLDDDLAELADIADAMHFSPRLEEVCQTFDLSNFERMILLCCAAQAIDPNFPNLFAIAHNNAELNYPTFQLACQCFPEVHWDAFTENRPLRRWQLVHCATSPELPRACLQIDEAILHYFMGEPYSDPILTGAIAREFDSPASPISLQPSYQKIVNQIIAIFQSPQTQVPIIQLCGTLRESQREIAANVSVNLDLPLYFIPSDAIPSDRTEIKSLVMRWQRWYLLEPSLLLLKIKESGAMAEGQRISAINSFLESLKVPGFVATDQRLSLSHPVVITFDVAGLEYAEQLDLWQGALPDTEGEIGEQLERLAAQFRLSPGMIQTASAAVKLNTELNTEVNTELETLEPKEWGDRLWDFCRLQARPHLEGLAQRINVKTSWDDLVLPEQEKKILKQILAQIRQQAKVYQKWGFARKNQRGLGLTVLFAGTSGTGKTTAAEVLAYELNLDLYRIDLSSVMSKYIGETEKNLRRIFDAAETGGGILLFDEADALFGKRSQR</sequence>
<feature type="domain" description="ATPase AAA-type core" evidence="3">
    <location>
        <begin position="461"/>
        <end position="532"/>
    </location>
</feature>
<name>A0AAU8JEU3_9CYAN</name>
<dbReference type="RefSeq" id="WP_354635380.1">
    <property type="nucleotide sequence ID" value="NZ_CP159837.1"/>
</dbReference>
<feature type="domain" description="Winged helix" evidence="4">
    <location>
        <begin position="51"/>
        <end position="162"/>
    </location>
</feature>
<evidence type="ECO:0000256" key="2">
    <source>
        <dbReference type="ARBA" id="ARBA00022840"/>
    </source>
</evidence>
<dbReference type="CDD" id="cd19481">
    <property type="entry name" value="RecA-like_protease"/>
    <property type="match status" value="1"/>
</dbReference>
<evidence type="ECO:0000259" key="4">
    <source>
        <dbReference type="Pfam" id="PF22977"/>
    </source>
</evidence>
<keyword evidence="2 5" id="KW-0067">ATP-binding</keyword>
<dbReference type="Pfam" id="PF00004">
    <property type="entry name" value="AAA"/>
    <property type="match status" value="1"/>
</dbReference>
<dbReference type="PANTHER" id="PTHR23073">
    <property type="entry name" value="26S PROTEASOME REGULATORY SUBUNIT"/>
    <property type="match status" value="1"/>
</dbReference>
<evidence type="ECO:0000256" key="1">
    <source>
        <dbReference type="ARBA" id="ARBA00022741"/>
    </source>
</evidence>
<dbReference type="InterPro" id="IPR054472">
    <property type="entry name" value="WHD"/>
</dbReference>
<gene>
    <name evidence="5" type="ORF">ABWT76_005875</name>
</gene>
<dbReference type="GO" id="GO:0005524">
    <property type="term" value="F:ATP binding"/>
    <property type="evidence" value="ECO:0007669"/>
    <property type="project" value="UniProtKB-KW"/>
</dbReference>
<accession>A0AAU8JEU3</accession>
<evidence type="ECO:0000313" key="5">
    <source>
        <dbReference type="EMBL" id="XCM37067.1"/>
    </source>
</evidence>
<dbReference type="InterPro" id="IPR027417">
    <property type="entry name" value="P-loop_NTPase"/>
</dbReference>
<keyword evidence="1" id="KW-0547">Nucleotide-binding</keyword>
<dbReference type="Pfam" id="PF22977">
    <property type="entry name" value="WHD"/>
    <property type="match status" value="1"/>
</dbReference>
<dbReference type="InterPro" id="IPR003959">
    <property type="entry name" value="ATPase_AAA_core"/>
</dbReference>
<proteinExistence type="predicted"/>